<dbReference type="PANTHER" id="PTHR16127">
    <property type="entry name" value="TAXILIN"/>
    <property type="match status" value="1"/>
</dbReference>
<feature type="coiled-coil region" evidence="2">
    <location>
        <begin position="174"/>
        <end position="296"/>
    </location>
</feature>
<comment type="similarity">
    <text evidence="1">Belongs to the taxilin family.</text>
</comment>
<dbReference type="AlphaFoldDB" id="A0A7S0TUC5"/>
<reference evidence="3" key="1">
    <citation type="submission" date="2021-01" db="EMBL/GenBank/DDBJ databases">
        <authorList>
            <person name="Corre E."/>
            <person name="Pelletier E."/>
            <person name="Niang G."/>
            <person name="Scheremetjew M."/>
            <person name="Finn R."/>
            <person name="Kale V."/>
            <person name="Holt S."/>
            <person name="Cochrane G."/>
            <person name="Meng A."/>
            <person name="Brown T."/>
            <person name="Cohen L."/>
        </authorList>
    </citation>
    <scope>NUCLEOTIDE SEQUENCE</scope>
    <source>
        <strain evidence="3">CCMP441</strain>
    </source>
</reference>
<dbReference type="Pfam" id="PF09728">
    <property type="entry name" value="Taxilin"/>
    <property type="match status" value="1"/>
</dbReference>
<organism evidence="3">
    <name type="scientific">Hemiselmis andersenii</name>
    <name type="common">Cryptophyte alga</name>
    <dbReference type="NCBI Taxonomy" id="464988"/>
    <lineage>
        <taxon>Eukaryota</taxon>
        <taxon>Cryptophyceae</taxon>
        <taxon>Cryptomonadales</taxon>
        <taxon>Hemiselmidaceae</taxon>
        <taxon>Hemiselmis</taxon>
    </lineage>
</organism>
<gene>
    <name evidence="3" type="ORF">HAND1043_LOCUS11136</name>
</gene>
<feature type="coiled-coil region" evidence="2">
    <location>
        <begin position="75"/>
        <end position="126"/>
    </location>
</feature>
<name>A0A7S0TUC5_HEMAN</name>
<evidence type="ECO:0000256" key="1">
    <source>
        <dbReference type="ARBA" id="ARBA00009550"/>
    </source>
</evidence>
<dbReference type="EMBL" id="HBFK01018050">
    <property type="protein sequence ID" value="CAD8744641.1"/>
    <property type="molecule type" value="Transcribed_RNA"/>
</dbReference>
<keyword evidence="2" id="KW-0175">Coiled coil</keyword>
<sequence>MQSVAKENTPPQVSDVDVKQALEAKISHLDEDDRVLKSQYKKAAAEVKKTLEKETCDAAKVQILHARLMEKIHDNNKLERAQSRQQRALEVANMEKEAALGQLEKSNRLKAKLEALCKQLQKTNSEVVMDSKVKDEEARDRTKEMADKFSHSILDIQSKIEAQDGERLKDRQDNEKLREQLKSFLAQYDTREEAFEKQLATKDLERQLAEAKLAQSEGLCSKAIASAEAYRKRLEEVEEAERREREQLAEYGDKFKGFQETMSKSNEVFASYKKETEKLTKRLKVAERERKEAVLRADMGAKALGDAKAAMEETKRELAVACKAKVSLEGMCRALTEERADLKQKLLSAGSTV</sequence>
<proteinExistence type="inferred from homology"/>
<dbReference type="PANTHER" id="PTHR16127:SF13">
    <property type="entry name" value="GH01188P"/>
    <property type="match status" value="1"/>
</dbReference>
<accession>A0A7S0TUC5</accession>
<dbReference type="InterPro" id="IPR026183">
    <property type="entry name" value="Taxilin_fam"/>
</dbReference>
<evidence type="ECO:0000313" key="3">
    <source>
        <dbReference type="EMBL" id="CAD8744641.1"/>
    </source>
</evidence>
<protein>
    <submittedName>
        <fullName evidence="3">Uncharacterized protein</fullName>
    </submittedName>
</protein>
<dbReference type="GO" id="GO:0019905">
    <property type="term" value="F:syntaxin binding"/>
    <property type="evidence" value="ECO:0007669"/>
    <property type="project" value="InterPro"/>
</dbReference>
<evidence type="ECO:0000256" key="2">
    <source>
        <dbReference type="SAM" id="Coils"/>
    </source>
</evidence>